<dbReference type="RefSeq" id="WP_084352681.1">
    <property type="nucleotide sequence ID" value="NZ_FWYD01000004.1"/>
</dbReference>
<reference evidence="1 2" key="1">
    <citation type="submission" date="2017-04" db="EMBL/GenBank/DDBJ databases">
        <authorList>
            <person name="Afonso C.L."/>
            <person name="Miller P.J."/>
            <person name="Scott M.A."/>
            <person name="Spackman E."/>
            <person name="Goraichik I."/>
            <person name="Dimitrov K.M."/>
            <person name="Suarez D.L."/>
            <person name="Swayne D.E."/>
        </authorList>
    </citation>
    <scope>NUCLEOTIDE SEQUENCE [LARGE SCALE GENOMIC DNA]</scope>
    <source>
        <strain evidence="1 2">CGMCC 1.12644</strain>
    </source>
</reference>
<accession>A0A1W2BPZ6</accession>
<dbReference type="GO" id="GO:0016740">
    <property type="term" value="F:transferase activity"/>
    <property type="evidence" value="ECO:0007669"/>
    <property type="project" value="UniProtKB-KW"/>
</dbReference>
<dbReference type="OrthoDB" id="3010234at2"/>
<sequence length="342" mass="38788">MYAPLPDDVRIAGRSLVDRDGLTLIAVFRNESYLLPAFLDHYRGLGVSRFVLLDDRSDDTSRDLLDDQPDVMVLESTRRYGDSVADTERPPTVRSVSGYRQIHLWRTALANWLCDGRWMIQCDIDEFASLPSGATLDGLANRLERDGAAGAWGGMIDLYPAHFDDLAQDTPAADDPRNGRWYFDGVRHFSLRRNGPPRHHYAGARSRLNRAYLPNARQFSAFEIWKLRALGARKSPAGRFVKPLLQKWRRGAWYLSSHETTLRLSHRVLIPLLHYRYTPALQAKVLWAMQSGGYSKNNSDYFTIDRLLSAMNEAKGSFLGDVSKEYTGHTDLVATRNARGLT</sequence>
<dbReference type="AlphaFoldDB" id="A0A1W2BPZ6"/>
<protein>
    <submittedName>
        <fullName evidence="1">Glycosyl transferase family 2</fullName>
    </submittedName>
</protein>
<keyword evidence="1" id="KW-0808">Transferase</keyword>
<proteinExistence type="predicted"/>
<name>A0A1W2BPZ6_9RHOB</name>
<dbReference type="STRING" id="1387277.SAMN06295998_104245"/>
<keyword evidence="2" id="KW-1185">Reference proteome</keyword>
<evidence type="ECO:0000313" key="1">
    <source>
        <dbReference type="EMBL" id="SMC75029.1"/>
    </source>
</evidence>
<evidence type="ECO:0000313" key="2">
    <source>
        <dbReference type="Proteomes" id="UP000192330"/>
    </source>
</evidence>
<dbReference type="Proteomes" id="UP000192330">
    <property type="component" value="Unassembled WGS sequence"/>
</dbReference>
<dbReference type="Pfam" id="PF13704">
    <property type="entry name" value="Glyco_tranf_2_4"/>
    <property type="match status" value="1"/>
</dbReference>
<gene>
    <name evidence="1" type="ORF">SAMN06295998_104245</name>
</gene>
<dbReference type="EMBL" id="FWYD01000004">
    <property type="protein sequence ID" value="SMC75029.1"/>
    <property type="molecule type" value="Genomic_DNA"/>
</dbReference>
<organism evidence="1 2">
    <name type="scientific">Primorskyibacter flagellatus</name>
    <dbReference type="NCBI Taxonomy" id="1387277"/>
    <lineage>
        <taxon>Bacteria</taxon>
        <taxon>Pseudomonadati</taxon>
        <taxon>Pseudomonadota</taxon>
        <taxon>Alphaproteobacteria</taxon>
        <taxon>Rhodobacterales</taxon>
        <taxon>Roseobacteraceae</taxon>
        <taxon>Primorskyibacter</taxon>
    </lineage>
</organism>